<dbReference type="EMBL" id="BQKI01000071">
    <property type="protein sequence ID" value="GJN14143.1"/>
    <property type="molecule type" value="Genomic_DNA"/>
</dbReference>
<dbReference type="PROSITE" id="PS50878">
    <property type="entry name" value="RT_POL"/>
    <property type="match status" value="1"/>
</dbReference>
<dbReference type="Pfam" id="PF01612">
    <property type="entry name" value="DNA_pol_A_exo1"/>
    <property type="match status" value="1"/>
</dbReference>
<dbReference type="SUPFAM" id="SSF56672">
    <property type="entry name" value="DNA/RNA polymerases"/>
    <property type="match status" value="1"/>
</dbReference>
<dbReference type="InterPro" id="IPR000477">
    <property type="entry name" value="RT_dom"/>
</dbReference>
<dbReference type="GO" id="GO:0006139">
    <property type="term" value="P:nucleobase-containing compound metabolic process"/>
    <property type="evidence" value="ECO:0007669"/>
    <property type="project" value="InterPro"/>
</dbReference>
<name>A0AAV5DT38_ELECO</name>
<dbReference type="PANTHER" id="PTHR19446">
    <property type="entry name" value="REVERSE TRANSCRIPTASES"/>
    <property type="match status" value="1"/>
</dbReference>
<dbReference type="InterPro" id="IPR043128">
    <property type="entry name" value="Rev_trsase/Diguanyl_cyclase"/>
</dbReference>
<dbReference type="InterPro" id="IPR036397">
    <property type="entry name" value="RNaseH_sf"/>
</dbReference>
<dbReference type="Gene3D" id="3.30.420.10">
    <property type="entry name" value="Ribonuclease H-like superfamily/Ribonuclease H"/>
    <property type="match status" value="1"/>
</dbReference>
<reference evidence="2" key="1">
    <citation type="journal article" date="2018" name="DNA Res.">
        <title>Multiple hybrid de novo genome assembly of finger millet, an orphan allotetraploid crop.</title>
        <authorList>
            <person name="Hatakeyama M."/>
            <person name="Aluri S."/>
            <person name="Balachadran M.T."/>
            <person name="Sivarajan S.R."/>
            <person name="Patrignani A."/>
            <person name="Gruter S."/>
            <person name="Poveda L."/>
            <person name="Shimizu-Inatsugi R."/>
            <person name="Baeten J."/>
            <person name="Francoijs K.J."/>
            <person name="Nataraja K.N."/>
            <person name="Reddy Y.A.N."/>
            <person name="Phadnis S."/>
            <person name="Ravikumar R.L."/>
            <person name="Schlapbach R."/>
            <person name="Sreeman S.M."/>
            <person name="Shimizu K.K."/>
        </authorList>
    </citation>
    <scope>NUCLEOTIDE SEQUENCE</scope>
</reference>
<dbReference type="InterPro" id="IPR043502">
    <property type="entry name" value="DNA/RNA_pol_sf"/>
</dbReference>
<dbReference type="InterPro" id="IPR012337">
    <property type="entry name" value="RNaseH-like_sf"/>
</dbReference>
<dbReference type="SUPFAM" id="SSF53098">
    <property type="entry name" value="Ribonuclease H-like"/>
    <property type="match status" value="1"/>
</dbReference>
<dbReference type="GO" id="GO:0008408">
    <property type="term" value="F:3'-5' exonuclease activity"/>
    <property type="evidence" value="ECO:0007669"/>
    <property type="project" value="InterPro"/>
</dbReference>
<reference evidence="2" key="2">
    <citation type="submission" date="2021-12" db="EMBL/GenBank/DDBJ databases">
        <title>Resequencing data analysis of finger millet.</title>
        <authorList>
            <person name="Hatakeyama M."/>
            <person name="Aluri S."/>
            <person name="Balachadran M.T."/>
            <person name="Sivarajan S.R."/>
            <person name="Poveda L."/>
            <person name="Shimizu-Inatsugi R."/>
            <person name="Schlapbach R."/>
            <person name="Sreeman S.M."/>
            <person name="Shimizu K.K."/>
        </authorList>
    </citation>
    <scope>NUCLEOTIDE SEQUENCE</scope>
</reference>
<proteinExistence type="predicted"/>
<dbReference type="Pfam" id="PF00078">
    <property type="entry name" value="RVT_1"/>
    <property type="match status" value="1"/>
</dbReference>
<gene>
    <name evidence="2" type="primary">gb00928</name>
    <name evidence="2" type="ORF">PR202_gb00928</name>
</gene>
<protein>
    <recommendedName>
        <fullName evidence="1">Reverse transcriptase domain-containing protein</fullName>
    </recommendedName>
</protein>
<dbReference type="InterPro" id="IPR002562">
    <property type="entry name" value="3'-5'_exonuclease_dom"/>
</dbReference>
<evidence type="ECO:0000259" key="1">
    <source>
        <dbReference type="PROSITE" id="PS50878"/>
    </source>
</evidence>
<dbReference type="CDD" id="cd01650">
    <property type="entry name" value="RT_nLTR_like"/>
    <property type="match status" value="1"/>
</dbReference>
<evidence type="ECO:0000313" key="3">
    <source>
        <dbReference type="Proteomes" id="UP001054889"/>
    </source>
</evidence>
<organism evidence="2 3">
    <name type="scientific">Eleusine coracana subsp. coracana</name>
    <dbReference type="NCBI Taxonomy" id="191504"/>
    <lineage>
        <taxon>Eukaryota</taxon>
        <taxon>Viridiplantae</taxon>
        <taxon>Streptophyta</taxon>
        <taxon>Embryophyta</taxon>
        <taxon>Tracheophyta</taxon>
        <taxon>Spermatophyta</taxon>
        <taxon>Magnoliopsida</taxon>
        <taxon>Liliopsida</taxon>
        <taxon>Poales</taxon>
        <taxon>Poaceae</taxon>
        <taxon>PACMAD clade</taxon>
        <taxon>Chloridoideae</taxon>
        <taxon>Cynodonteae</taxon>
        <taxon>Eleusininae</taxon>
        <taxon>Eleusine</taxon>
    </lineage>
</organism>
<dbReference type="AlphaFoldDB" id="A0AAV5DT38"/>
<sequence length="592" mass="69324">MAIKEKKECFKRLHLDKSATNIEGYKIAKRAAKRAVSVAKGQAYDNLYQRLGTKEGEKDIYRMARIRERKTRDINQIKCIKDGVDRLLVRDEEIKDRWREYFDKLFNGEEEGPILELDDSFDDNNRRFVRRIQETEIEEALKRMKSGKAMGPDGIPIEVWRCLGARAIVWLTKLFNLIFRSNKMPEEWRRSIVVPIFKNKGDVQSCTNYRGIKLMSHTMKLWERIIEHRLRRVTSVTQNQFGFMSGRSTMEAIFLMRQLMERYREQKKDLHMVFIDLEKAYDKVPRSVMWWALEKHKVPTKYITLIKDMYRDARTCVRTCDGDTNDFPIKIGLHQGSALSPYLFALVMDEVTREIQSDVPWCMLFADDVVLVDESRDGVNRKLELWRHTLECKGFRLSRAKTEYMMCEFSVTRHEDGDVSLNGQLVAKKDTFRYLGSMLQKDGDIDEDVRHRISAGWLKWRQASGVLCDKRVPQKLKGYDVQCDLHQLSQSYGELECFRSYEMLLDLQKVFKGATGGLSGLSKKILGSGLNKTRRNSNWELRPLSQKQKEYAALDAVVLVHIFREHIGRQHQFGVSERCKAEWKSHIVSSQV</sequence>
<dbReference type="Proteomes" id="UP001054889">
    <property type="component" value="Unassembled WGS sequence"/>
</dbReference>
<evidence type="ECO:0000313" key="2">
    <source>
        <dbReference type="EMBL" id="GJN14143.1"/>
    </source>
</evidence>
<feature type="domain" description="Reverse transcriptase" evidence="1">
    <location>
        <begin position="177"/>
        <end position="439"/>
    </location>
</feature>
<dbReference type="Gene3D" id="3.30.70.270">
    <property type="match status" value="1"/>
</dbReference>
<dbReference type="GO" id="GO:0003676">
    <property type="term" value="F:nucleic acid binding"/>
    <property type="evidence" value="ECO:0007669"/>
    <property type="project" value="InterPro"/>
</dbReference>
<comment type="caution">
    <text evidence="2">The sequence shown here is derived from an EMBL/GenBank/DDBJ whole genome shotgun (WGS) entry which is preliminary data.</text>
</comment>
<accession>A0AAV5DT38</accession>
<keyword evidence="3" id="KW-1185">Reference proteome</keyword>